<dbReference type="InterPro" id="IPR048368">
    <property type="entry name" value="COG6_N"/>
</dbReference>
<feature type="domain" description="Conserved oligomeric complex COG6 N-terminal" evidence="12">
    <location>
        <begin position="101"/>
        <end position="207"/>
    </location>
</feature>
<dbReference type="GO" id="GO:0017119">
    <property type="term" value="C:Golgi transport complex"/>
    <property type="evidence" value="ECO:0007669"/>
    <property type="project" value="UniProtKB-UniRule"/>
</dbReference>
<keyword evidence="6 10" id="KW-0333">Golgi apparatus</keyword>
<dbReference type="EMBL" id="MU150295">
    <property type="protein sequence ID" value="KAF9460640.1"/>
    <property type="molecule type" value="Genomic_DNA"/>
</dbReference>
<evidence type="ECO:0000256" key="5">
    <source>
        <dbReference type="ARBA" id="ARBA00022927"/>
    </source>
</evidence>
<evidence type="ECO:0000259" key="12">
    <source>
        <dbReference type="Pfam" id="PF06419"/>
    </source>
</evidence>
<evidence type="ECO:0000256" key="6">
    <source>
        <dbReference type="ARBA" id="ARBA00023034"/>
    </source>
</evidence>
<evidence type="ECO:0000256" key="1">
    <source>
        <dbReference type="ARBA" id="ARBA00004395"/>
    </source>
</evidence>
<evidence type="ECO:0000256" key="8">
    <source>
        <dbReference type="ARBA" id="ARBA00031348"/>
    </source>
</evidence>
<comment type="caution">
    <text evidence="14">The sequence shown here is derived from an EMBL/GenBank/DDBJ whole genome shotgun (WGS) entry which is preliminary data.</text>
</comment>
<dbReference type="GO" id="GO:0000139">
    <property type="term" value="C:Golgi membrane"/>
    <property type="evidence" value="ECO:0007669"/>
    <property type="project" value="UniProtKB-SubCell"/>
</dbReference>
<dbReference type="InterPro" id="IPR010490">
    <property type="entry name" value="COG6"/>
</dbReference>
<keyword evidence="5 10" id="KW-0653">Protein transport</keyword>
<name>A0A9P5Y3R3_9AGAR</name>
<dbReference type="SMART" id="SM01087">
    <property type="entry name" value="COG6"/>
    <property type="match status" value="1"/>
</dbReference>
<evidence type="ECO:0000256" key="9">
    <source>
        <dbReference type="ARBA" id="ARBA00043873"/>
    </source>
</evidence>
<dbReference type="GO" id="GO:0006891">
    <property type="term" value="P:intra-Golgi vesicle-mediated transport"/>
    <property type="evidence" value="ECO:0007669"/>
    <property type="project" value="UniProtKB-UniRule"/>
</dbReference>
<comment type="function">
    <text evidence="9">Acts as a component of the peripheral membrane COG complex that is involved in intra-Golgi protein trafficking. COG is located at the cis-Golgi, and regulates tethering of retrograde intra-Golgi vesicles and possibly a number of other membrane trafficking events.</text>
</comment>
<sequence length="722" mass="81306">MPSFPASLSRTESTTSDTAERKTSLTSSTPGRNPISLRLYKVLSSNYQDDATREALQTLSELYVVPGPSKIREHPPADAQEADDFDENVPIHASIESVPGESAARARRNLRRDMETKLIEGSKQFLKVFGELDQKLDILQQHVNAMGVSCDKAETQLSLTTKSSKALLERAGGLREERQEIETKRAIVNAFLERFTLNNDELEALTSRDVPVGERFFQAMDKTERIREDCRVLMAGEDGPTQAGLDIMASTSSNLEKGYEKIIRWCSHEFRQAGRDLQLEVSVAMQESVNRLRKRPELLTEALTFLSQTRQATLLSSFLTALTRGGPSGLPRPIELHAHDPLRYVGDMLAWVHQAIAAERELLESLFGLSNDGRMVGSVRVFDRKNEEEEWIRELMDQGVGKLCVPLKIRVQQTVRSQESSIVSYKIANLLQFYMLTMRRTIGEEALLSATLLEITDVAYSVFYESIEAQGRALLRIPLDVNDPSLTPPLAILDHAQILREIMTVYQSSLLGEEDEDERATGFQKILDIMIDPAIEMCTSTSTEKQRLRPRWDQPVYVLNCLSYLQSVLEPFSFTLEKQNAIHAIIEERVSALTDEHSINIMIDAGINYIVDACKNRTTNEPLSRIPSTQAPELKTALHNFSLWLSGLEVVQSPRLQHLTGQGFHSQIHQAALARMARAYQVICEEVKRPENKYEAAATLLGSERPFGQPHLLRQIFGLEDE</sequence>
<evidence type="ECO:0000256" key="7">
    <source>
        <dbReference type="ARBA" id="ARBA00023136"/>
    </source>
</evidence>
<evidence type="ECO:0000256" key="3">
    <source>
        <dbReference type="ARBA" id="ARBA00020973"/>
    </source>
</evidence>
<dbReference type="Proteomes" id="UP000807353">
    <property type="component" value="Unassembled WGS sequence"/>
</dbReference>
<reference evidence="14" key="1">
    <citation type="submission" date="2020-11" db="EMBL/GenBank/DDBJ databases">
        <authorList>
            <consortium name="DOE Joint Genome Institute"/>
            <person name="Ahrendt S."/>
            <person name="Riley R."/>
            <person name="Andreopoulos W."/>
            <person name="Labutti K."/>
            <person name="Pangilinan J."/>
            <person name="Ruiz-Duenas F.J."/>
            <person name="Barrasa J.M."/>
            <person name="Sanchez-Garcia M."/>
            <person name="Camarero S."/>
            <person name="Miyauchi S."/>
            <person name="Serrano A."/>
            <person name="Linde D."/>
            <person name="Babiker R."/>
            <person name="Drula E."/>
            <person name="Ayuso-Fernandez I."/>
            <person name="Pacheco R."/>
            <person name="Padilla G."/>
            <person name="Ferreira P."/>
            <person name="Barriuso J."/>
            <person name="Kellner H."/>
            <person name="Castanera R."/>
            <person name="Alfaro M."/>
            <person name="Ramirez L."/>
            <person name="Pisabarro A.G."/>
            <person name="Kuo A."/>
            <person name="Tritt A."/>
            <person name="Lipzen A."/>
            <person name="He G."/>
            <person name="Yan M."/>
            <person name="Ng V."/>
            <person name="Cullen D."/>
            <person name="Martin F."/>
            <person name="Rosso M.-N."/>
            <person name="Henrissat B."/>
            <person name="Hibbett D."/>
            <person name="Martinez A.T."/>
            <person name="Grigoriev I.V."/>
        </authorList>
    </citation>
    <scope>NUCLEOTIDE SEQUENCE</scope>
    <source>
        <strain evidence="14">CBS 247.69</strain>
    </source>
</reference>
<evidence type="ECO:0000256" key="11">
    <source>
        <dbReference type="SAM" id="MobiDB-lite"/>
    </source>
</evidence>
<dbReference type="Pfam" id="PF06419">
    <property type="entry name" value="COG6_N"/>
    <property type="match status" value="1"/>
</dbReference>
<gene>
    <name evidence="14" type="ORF">BDZ94DRAFT_1265525</name>
</gene>
<feature type="domain" description="Conserved Oligomeric Golgi complex subunit 6 C-terminal" evidence="13">
    <location>
        <begin position="242"/>
        <end position="701"/>
    </location>
</feature>
<dbReference type="GO" id="GO:0015031">
    <property type="term" value="P:protein transport"/>
    <property type="evidence" value="ECO:0007669"/>
    <property type="project" value="UniProtKB-KW"/>
</dbReference>
<comment type="similarity">
    <text evidence="2 10">Belongs to the COG6 family.</text>
</comment>
<organism evidence="14 15">
    <name type="scientific">Collybia nuda</name>
    <dbReference type="NCBI Taxonomy" id="64659"/>
    <lineage>
        <taxon>Eukaryota</taxon>
        <taxon>Fungi</taxon>
        <taxon>Dikarya</taxon>
        <taxon>Basidiomycota</taxon>
        <taxon>Agaricomycotina</taxon>
        <taxon>Agaricomycetes</taxon>
        <taxon>Agaricomycetidae</taxon>
        <taxon>Agaricales</taxon>
        <taxon>Tricholomatineae</taxon>
        <taxon>Clitocybaceae</taxon>
        <taxon>Collybia</taxon>
    </lineage>
</organism>
<keyword evidence="4 10" id="KW-0813">Transport</keyword>
<evidence type="ECO:0000256" key="4">
    <source>
        <dbReference type="ARBA" id="ARBA00022448"/>
    </source>
</evidence>
<dbReference type="InterPro" id="IPR048369">
    <property type="entry name" value="COG6_C"/>
</dbReference>
<evidence type="ECO:0000313" key="14">
    <source>
        <dbReference type="EMBL" id="KAF9460640.1"/>
    </source>
</evidence>
<evidence type="ECO:0000256" key="2">
    <source>
        <dbReference type="ARBA" id="ARBA00011023"/>
    </source>
</evidence>
<dbReference type="AlphaFoldDB" id="A0A9P5Y3R3"/>
<dbReference type="OrthoDB" id="272987at2759"/>
<evidence type="ECO:0000256" key="10">
    <source>
        <dbReference type="RuleBase" id="RU365075"/>
    </source>
</evidence>
<comment type="function">
    <text evidence="10">Acts as component of the peripheral membrane COG complex that is involved in intra-Golgi protein trafficking. COG is located at the cis-Golgi, and regulates tethering of retrograde intra-Golgi vesicles and possibly a number of other membrane trafficking events.</text>
</comment>
<feature type="compositionally biased region" description="Polar residues" evidence="11">
    <location>
        <begin position="1"/>
        <end position="17"/>
    </location>
</feature>
<keyword evidence="15" id="KW-1185">Reference proteome</keyword>
<dbReference type="Pfam" id="PF20653">
    <property type="entry name" value="COG6_C"/>
    <property type="match status" value="1"/>
</dbReference>
<proteinExistence type="inferred from homology"/>
<dbReference type="PANTHER" id="PTHR21506:SF0">
    <property type="entry name" value="CONSERVED OLIGOMERIC GOLGI COMPLEX SUBUNIT 6"/>
    <property type="match status" value="1"/>
</dbReference>
<comment type="subunit">
    <text evidence="10">Component of the conserved oligomeric Golgi complex.</text>
</comment>
<keyword evidence="7 10" id="KW-0472">Membrane</keyword>
<comment type="subcellular location">
    <subcellularLocation>
        <location evidence="1 10">Golgi apparatus membrane</location>
        <topology evidence="1 10">Peripheral membrane protein</topology>
    </subcellularLocation>
</comment>
<evidence type="ECO:0000259" key="13">
    <source>
        <dbReference type="Pfam" id="PF20653"/>
    </source>
</evidence>
<evidence type="ECO:0000313" key="15">
    <source>
        <dbReference type="Proteomes" id="UP000807353"/>
    </source>
</evidence>
<protein>
    <recommendedName>
        <fullName evidence="3 10">Conserved oligomeric Golgi complex subunit 6</fullName>
        <shortName evidence="10">COG complex subunit 6</shortName>
    </recommendedName>
    <alternativeName>
        <fullName evidence="8 10">Component of oligomeric Golgi complex 6</fullName>
    </alternativeName>
</protein>
<dbReference type="PANTHER" id="PTHR21506">
    <property type="entry name" value="COMPONENT OF OLIGOMERIC GOLGI COMPLEX 6"/>
    <property type="match status" value="1"/>
</dbReference>
<accession>A0A9P5Y3R3</accession>
<feature type="region of interest" description="Disordered" evidence="11">
    <location>
        <begin position="1"/>
        <end position="34"/>
    </location>
</feature>